<dbReference type="Pfam" id="PF01555">
    <property type="entry name" value="N6_N4_Mtase"/>
    <property type="match status" value="1"/>
</dbReference>
<dbReference type="InterPro" id="IPR029063">
    <property type="entry name" value="SAM-dependent_MTases_sf"/>
</dbReference>
<evidence type="ECO:0000256" key="7">
    <source>
        <dbReference type="ARBA" id="ARBA00023125"/>
    </source>
</evidence>
<keyword evidence="7" id="KW-0238">DNA-binding</keyword>
<dbReference type="GO" id="GO:0032259">
    <property type="term" value="P:methylation"/>
    <property type="evidence" value="ECO:0007669"/>
    <property type="project" value="UniProtKB-KW"/>
</dbReference>
<evidence type="ECO:0000256" key="6">
    <source>
        <dbReference type="ARBA" id="ARBA00022747"/>
    </source>
</evidence>
<keyword evidence="6" id="KW-0680">Restriction system</keyword>
<proteinExistence type="inferred from homology"/>
<dbReference type="EC" id="2.1.1.113" evidence="2"/>
<evidence type="ECO:0000256" key="8">
    <source>
        <dbReference type="ARBA" id="ARBA00049120"/>
    </source>
</evidence>
<protein>
    <recommendedName>
        <fullName evidence="2">site-specific DNA-methyltransferase (cytosine-N(4)-specific)</fullName>
        <ecNumber evidence="2">2.1.1.113</ecNumber>
    </recommendedName>
</protein>
<dbReference type="SUPFAM" id="SSF53335">
    <property type="entry name" value="S-adenosyl-L-methionine-dependent methyltransferases"/>
    <property type="match status" value="1"/>
</dbReference>
<dbReference type="InterPro" id="IPR017985">
    <property type="entry name" value="MeTrfase_CN4_CS"/>
</dbReference>
<dbReference type="InterPro" id="IPR002941">
    <property type="entry name" value="DNA_methylase_N4/N6"/>
</dbReference>
<evidence type="ECO:0000256" key="3">
    <source>
        <dbReference type="ARBA" id="ARBA00022603"/>
    </source>
</evidence>
<name>A0A6J7GY86_9ZZZZ</name>
<dbReference type="PRINTS" id="PR00508">
    <property type="entry name" value="S21N4MTFRASE"/>
</dbReference>
<sequence>MKPTFKTDLGLVFNSSIEEFIASDTFKNYLGKVDLILTSPPYPLTSPKAYGNKNGEEYKEWLVEIVRGLLPLLKARGSIVIEIGNAWDKGVPTMSTLPLETLIEIKNRLGLNVCQQFVWHNPNKLPGPATWVNIKRIRIKDSHTHFWWFSNSENPIADNSRVLEPYKDGMVKLLKRQSYNQGVRPSGHTIGDGFLTQNKGAIPSSVLSVGNSKESNEYREWCKLHGIPQHPARMPEKVAEFFIKLLTTKSALVLDPFAGSNTTGRASENLGRKWISIEKNQEYVKGSRGRFLVKTKKSANG</sequence>
<dbReference type="GO" id="GO:0015667">
    <property type="term" value="F:site-specific DNA-methyltransferase (cytosine-N4-specific) activity"/>
    <property type="evidence" value="ECO:0007669"/>
    <property type="project" value="UniProtKB-EC"/>
</dbReference>
<evidence type="ECO:0000256" key="1">
    <source>
        <dbReference type="ARBA" id="ARBA00010203"/>
    </source>
</evidence>
<dbReference type="InterPro" id="IPR001091">
    <property type="entry name" value="RM_Methyltransferase"/>
</dbReference>
<comment type="similarity">
    <text evidence="1">Belongs to the N(4)/N(6)-methyltransferase family. N(4) subfamily.</text>
</comment>
<gene>
    <name evidence="10" type="ORF">UFOPK3614_00326</name>
</gene>
<keyword evidence="3" id="KW-0489">Methyltransferase</keyword>
<dbReference type="GO" id="GO:0003677">
    <property type="term" value="F:DNA binding"/>
    <property type="evidence" value="ECO:0007669"/>
    <property type="project" value="UniProtKB-KW"/>
</dbReference>
<evidence type="ECO:0000256" key="2">
    <source>
        <dbReference type="ARBA" id="ARBA00012185"/>
    </source>
</evidence>
<dbReference type="GO" id="GO:0009307">
    <property type="term" value="P:DNA restriction-modification system"/>
    <property type="evidence" value="ECO:0007669"/>
    <property type="project" value="UniProtKB-KW"/>
</dbReference>
<dbReference type="PROSITE" id="PS00093">
    <property type="entry name" value="N4_MTASE"/>
    <property type="match status" value="1"/>
</dbReference>
<evidence type="ECO:0000256" key="5">
    <source>
        <dbReference type="ARBA" id="ARBA00022691"/>
    </source>
</evidence>
<organism evidence="10">
    <name type="scientific">freshwater metagenome</name>
    <dbReference type="NCBI Taxonomy" id="449393"/>
    <lineage>
        <taxon>unclassified sequences</taxon>
        <taxon>metagenomes</taxon>
        <taxon>ecological metagenomes</taxon>
    </lineage>
</organism>
<dbReference type="GO" id="GO:0008170">
    <property type="term" value="F:N-methyltransferase activity"/>
    <property type="evidence" value="ECO:0007669"/>
    <property type="project" value="InterPro"/>
</dbReference>
<reference evidence="10" key="1">
    <citation type="submission" date="2020-05" db="EMBL/GenBank/DDBJ databases">
        <authorList>
            <person name="Chiriac C."/>
            <person name="Salcher M."/>
            <person name="Ghai R."/>
            <person name="Kavagutti S V."/>
        </authorList>
    </citation>
    <scope>NUCLEOTIDE SEQUENCE</scope>
</reference>
<dbReference type="Gene3D" id="3.40.50.150">
    <property type="entry name" value="Vaccinia Virus protein VP39"/>
    <property type="match status" value="1"/>
</dbReference>
<accession>A0A6J7GY86</accession>
<evidence type="ECO:0000259" key="9">
    <source>
        <dbReference type="Pfam" id="PF01555"/>
    </source>
</evidence>
<dbReference type="AlphaFoldDB" id="A0A6J7GY86"/>
<keyword evidence="5" id="KW-0949">S-adenosyl-L-methionine</keyword>
<evidence type="ECO:0000313" key="10">
    <source>
        <dbReference type="EMBL" id="CAB4911746.1"/>
    </source>
</evidence>
<evidence type="ECO:0000256" key="4">
    <source>
        <dbReference type="ARBA" id="ARBA00022679"/>
    </source>
</evidence>
<feature type="domain" description="DNA methylase N-4/N-6" evidence="9">
    <location>
        <begin position="33"/>
        <end position="285"/>
    </location>
</feature>
<keyword evidence="4" id="KW-0808">Transferase</keyword>
<comment type="catalytic activity">
    <reaction evidence="8">
        <text>a 2'-deoxycytidine in DNA + S-adenosyl-L-methionine = an N(4)-methyl-2'-deoxycytidine in DNA + S-adenosyl-L-homocysteine + H(+)</text>
        <dbReference type="Rhea" id="RHEA:16857"/>
        <dbReference type="Rhea" id="RHEA-COMP:11369"/>
        <dbReference type="Rhea" id="RHEA-COMP:13674"/>
        <dbReference type="ChEBI" id="CHEBI:15378"/>
        <dbReference type="ChEBI" id="CHEBI:57856"/>
        <dbReference type="ChEBI" id="CHEBI:59789"/>
        <dbReference type="ChEBI" id="CHEBI:85452"/>
        <dbReference type="ChEBI" id="CHEBI:137933"/>
        <dbReference type="EC" id="2.1.1.113"/>
    </reaction>
</comment>
<dbReference type="EMBL" id="CAFBMS010000010">
    <property type="protein sequence ID" value="CAB4911746.1"/>
    <property type="molecule type" value="Genomic_DNA"/>
</dbReference>